<organism evidence="2 3">
    <name type="scientific">Chenopodium quinoa</name>
    <name type="common">Quinoa</name>
    <dbReference type="NCBI Taxonomy" id="63459"/>
    <lineage>
        <taxon>Eukaryota</taxon>
        <taxon>Viridiplantae</taxon>
        <taxon>Streptophyta</taxon>
        <taxon>Embryophyta</taxon>
        <taxon>Tracheophyta</taxon>
        <taxon>Spermatophyta</taxon>
        <taxon>Magnoliopsida</taxon>
        <taxon>eudicotyledons</taxon>
        <taxon>Gunneridae</taxon>
        <taxon>Pentapetalae</taxon>
        <taxon>Caryophyllales</taxon>
        <taxon>Chenopodiaceae</taxon>
        <taxon>Chenopodioideae</taxon>
        <taxon>Atripliceae</taxon>
        <taxon>Chenopodium</taxon>
    </lineage>
</organism>
<evidence type="ECO:0000256" key="1">
    <source>
        <dbReference type="SAM" id="MobiDB-lite"/>
    </source>
</evidence>
<evidence type="ECO:0000313" key="2">
    <source>
        <dbReference type="EnsemblPlants" id="AUR62000372-RA:cds"/>
    </source>
</evidence>
<dbReference type="KEGG" id="cqi:110736479"/>
<name>A0A803KMW6_CHEQI</name>
<feature type="region of interest" description="Disordered" evidence="1">
    <location>
        <begin position="392"/>
        <end position="429"/>
    </location>
</feature>
<dbReference type="SUPFAM" id="SSF46689">
    <property type="entry name" value="Homeodomain-like"/>
    <property type="match status" value="1"/>
</dbReference>
<reference evidence="2" key="2">
    <citation type="submission" date="2021-03" db="UniProtKB">
        <authorList>
            <consortium name="EnsemblPlants"/>
        </authorList>
    </citation>
    <scope>IDENTIFICATION</scope>
</reference>
<protein>
    <submittedName>
        <fullName evidence="2">Uncharacterized protein</fullName>
    </submittedName>
</protein>
<dbReference type="OrthoDB" id="608866at2759"/>
<dbReference type="Proteomes" id="UP000596660">
    <property type="component" value="Unplaced"/>
</dbReference>
<dbReference type="AlphaFoldDB" id="A0A803KMW6"/>
<dbReference type="CDD" id="cd11660">
    <property type="entry name" value="SANT_TRF"/>
    <property type="match status" value="1"/>
</dbReference>
<gene>
    <name evidence="2" type="primary">LOC110736479</name>
</gene>
<evidence type="ECO:0000313" key="3">
    <source>
        <dbReference type="Proteomes" id="UP000596660"/>
    </source>
</evidence>
<keyword evidence="3" id="KW-1185">Reference proteome</keyword>
<feature type="compositionally biased region" description="Low complexity" evidence="1">
    <location>
        <begin position="399"/>
        <end position="408"/>
    </location>
</feature>
<proteinExistence type="predicted"/>
<dbReference type="Gene3D" id="1.10.10.60">
    <property type="entry name" value="Homeodomain-like"/>
    <property type="match status" value="1"/>
</dbReference>
<sequence length="904" mass="98917">MSTAKVIFTYKRKRLSSCSGVGHADASADFSLDVQEDKHQDAPNEKIKSPEKVLKNCKSVNCNDVDCTMDRRSCLEPFNNQHTDFQLQHVCHGEEIPAACLSPALNNSNRLGEEYDVQRSDTTDTRKMVLASHELPGDDTFKISGEHISAEASLGETTNSIKKCSCSLHSSYLDVERCMQDGSVSQSVEKDSNILSKPSDVCKTEVAKGNSSVPLRTFSRRLKRKADECGAGMCTKFPFRERDTVIKECDSGPVPSCTCEVASKDNSLVEKSLDMKIKSNDVENMNVPCQSCDKMSSSGIKDSSCPCGQSCEENLIMRKSEKTSNTQEDLVVDTSPDNQAAIKTSGSIPFAFHYFDVIGSTDIQKDDVRCSSYDETGAASCNLACKTDKQPVSQRRASSGDSQLTSDSSDLKNGAAKRVEHRGRRSNSLDLSCPPPGVCAIDCNVVPESYVQEEASDIIQDSSTVINSEKVAQDGNMKSKGFELFGDDSGQVEDSSNGVHTSIKTKIKPKSTCLQLFAEDVKTSQITPSSTLFENGYSQAQQNVACVLDSQRQASTVIGSSLPTRPIHEGQSSKDAPTTHLFQNCNFRTCDYKQNPVQSFPDQASVRHKLLLDSINTKATSLRGNRNISLDKFEPCPDMWSDEELDSLWIGLRRHGRGNWHAMLLDPRLRFAPWRTAADLEGQWGREQYKLFSGQHVPSSRNLKPQDAYNLHCHGPVGCHGTGVRRENVAAETQLSLGDMYAKNDAVFSRSSALSYGIAQAHRHVTMASSVGSYLFNNVQASVMIRGVSSDGPAMALGMNNCLPHWLKDPISTPSRPFNPPLPPISTLPPMGGHRLVHAFPETAGTTCKRKNPVNIKPACLHPLSHQYGNPLTNKPDLANNLIVIDSDASSEETISDDANVRSN</sequence>
<reference evidence="2" key="1">
    <citation type="journal article" date="2017" name="Nature">
        <title>The genome of Chenopodium quinoa.</title>
        <authorList>
            <person name="Jarvis D.E."/>
            <person name="Ho Y.S."/>
            <person name="Lightfoot D.J."/>
            <person name="Schmoeckel S.M."/>
            <person name="Li B."/>
            <person name="Borm T.J.A."/>
            <person name="Ohyanagi H."/>
            <person name="Mineta K."/>
            <person name="Michell C.T."/>
            <person name="Saber N."/>
            <person name="Kharbatia N.M."/>
            <person name="Rupper R.R."/>
            <person name="Sharp A.R."/>
            <person name="Dally N."/>
            <person name="Boughton B.A."/>
            <person name="Woo Y.H."/>
            <person name="Gao G."/>
            <person name="Schijlen E.G.W.M."/>
            <person name="Guo X."/>
            <person name="Momin A.A."/>
            <person name="Negrao S."/>
            <person name="Al-Babili S."/>
            <person name="Gehring C."/>
            <person name="Roessner U."/>
            <person name="Jung C."/>
            <person name="Murphy K."/>
            <person name="Arold S.T."/>
            <person name="Gojobori T."/>
            <person name="van der Linden C.G."/>
            <person name="van Loo E.N."/>
            <person name="Jellen E.N."/>
            <person name="Maughan P.J."/>
            <person name="Tester M."/>
        </authorList>
    </citation>
    <scope>NUCLEOTIDE SEQUENCE [LARGE SCALE GENOMIC DNA]</scope>
    <source>
        <strain evidence="2">cv. PI 614886</strain>
    </source>
</reference>
<dbReference type="GeneID" id="110736479"/>
<accession>A0A803KMW6</accession>
<dbReference type="Gramene" id="AUR62000372-RA">
    <property type="protein sequence ID" value="AUR62000372-RA:cds"/>
    <property type="gene ID" value="AUR62000372"/>
</dbReference>
<dbReference type="OMA" id="CANCNDV"/>
<dbReference type="EnsemblPlants" id="AUR62000372-RA">
    <property type="protein sequence ID" value="AUR62000372-RA:cds"/>
    <property type="gene ID" value="AUR62000372"/>
</dbReference>
<dbReference type="RefSeq" id="XP_021772389.1">
    <property type="nucleotide sequence ID" value="XM_021916697.1"/>
</dbReference>
<dbReference type="InterPro" id="IPR009057">
    <property type="entry name" value="Homeodomain-like_sf"/>
</dbReference>